<gene>
    <name evidence="3" type="ORF">SAMN04488000_12658</name>
</gene>
<feature type="compositionally biased region" description="Low complexity" evidence="1">
    <location>
        <begin position="25"/>
        <end position="42"/>
    </location>
</feature>
<evidence type="ECO:0000256" key="1">
    <source>
        <dbReference type="SAM" id="MobiDB-lite"/>
    </source>
</evidence>
<dbReference type="STRING" id="65499.SAMN04488000_12658"/>
<proteinExistence type="predicted"/>
<evidence type="ECO:0000313" key="3">
    <source>
        <dbReference type="EMBL" id="SES39707.1"/>
    </source>
</evidence>
<feature type="signal peptide" evidence="2">
    <location>
        <begin position="1"/>
        <end position="21"/>
    </location>
</feature>
<name>A0A1H9X1E6_9PSEU</name>
<organism evidence="3 4">
    <name type="scientific">Lentzea albida</name>
    <dbReference type="NCBI Taxonomy" id="65499"/>
    <lineage>
        <taxon>Bacteria</taxon>
        <taxon>Bacillati</taxon>
        <taxon>Actinomycetota</taxon>
        <taxon>Actinomycetes</taxon>
        <taxon>Pseudonocardiales</taxon>
        <taxon>Pseudonocardiaceae</taxon>
        <taxon>Lentzea</taxon>
    </lineage>
</organism>
<evidence type="ECO:0008006" key="5">
    <source>
        <dbReference type="Google" id="ProtNLM"/>
    </source>
</evidence>
<dbReference type="RefSeq" id="WP_245786662.1">
    <property type="nucleotide sequence ID" value="NZ_FOFV01000026.1"/>
</dbReference>
<evidence type="ECO:0000256" key="2">
    <source>
        <dbReference type="SAM" id="SignalP"/>
    </source>
</evidence>
<accession>A0A1H9X1E6</accession>
<dbReference type="AlphaFoldDB" id="A0A1H9X1E6"/>
<keyword evidence="4" id="KW-1185">Reference proteome</keyword>
<feature type="region of interest" description="Disordered" evidence="1">
    <location>
        <begin position="20"/>
        <end position="47"/>
    </location>
</feature>
<reference evidence="4" key="1">
    <citation type="submission" date="2016-10" db="EMBL/GenBank/DDBJ databases">
        <authorList>
            <person name="Varghese N."/>
            <person name="Submissions S."/>
        </authorList>
    </citation>
    <scope>NUCLEOTIDE SEQUENCE [LARGE SCALE GENOMIC DNA]</scope>
    <source>
        <strain evidence="4">DSM 44437</strain>
    </source>
</reference>
<protein>
    <recommendedName>
        <fullName evidence="5">Secreted protein/lipoprotein</fullName>
    </recommendedName>
</protein>
<dbReference type="EMBL" id="FOFV01000026">
    <property type="protein sequence ID" value="SES39707.1"/>
    <property type="molecule type" value="Genomic_DNA"/>
</dbReference>
<keyword evidence="2" id="KW-0732">Signal</keyword>
<evidence type="ECO:0000313" key="4">
    <source>
        <dbReference type="Proteomes" id="UP000199503"/>
    </source>
</evidence>
<dbReference type="PROSITE" id="PS51257">
    <property type="entry name" value="PROKAR_LIPOPROTEIN"/>
    <property type="match status" value="1"/>
</dbReference>
<feature type="chain" id="PRO_5038806670" description="Secreted protein/lipoprotein" evidence="2">
    <location>
        <begin position="22"/>
        <end position="182"/>
    </location>
</feature>
<dbReference type="Proteomes" id="UP000199503">
    <property type="component" value="Unassembled WGS sequence"/>
</dbReference>
<sequence>MTTTARVAAILGVVAVTSCSAEGNSTTPPERTATSTTTSIAPLPDPPERKAIDAYLAMWREMAEAGETSNAEAPGLAEHATGDALVVIRNSLAEDNRKGLVTMGSPKSDPQVTNVDRADGVVSVVKIRDCGDDSTWLKYRKGTNEPADGQGGGRRSIFAEVKAQPDGSWRVTRFAVQGVGSC</sequence>